<evidence type="ECO:0000313" key="3">
    <source>
        <dbReference type="Proteomes" id="UP000198417"/>
    </source>
</evidence>
<dbReference type="AlphaFoldDB" id="A0A238VKT5"/>
<evidence type="ECO:0000313" key="2">
    <source>
        <dbReference type="EMBL" id="SNR34975.1"/>
    </source>
</evidence>
<protein>
    <recommendedName>
        <fullName evidence="1">DUF4935 domain-containing protein</fullName>
    </recommendedName>
</protein>
<dbReference type="InterPro" id="IPR032557">
    <property type="entry name" value="DUF4935"/>
</dbReference>
<accession>A0A238VKT5</accession>
<reference evidence="2 3" key="1">
    <citation type="submission" date="2017-06" db="EMBL/GenBank/DDBJ databases">
        <authorList>
            <person name="Kim H.J."/>
            <person name="Triplett B.A."/>
        </authorList>
    </citation>
    <scope>NUCLEOTIDE SEQUENCE [LARGE SCALE GENOMIC DNA]</scope>
    <source>
        <strain evidence="2 3">DSM 29052</strain>
    </source>
</reference>
<gene>
    <name evidence="2" type="ORF">SAMN06265370_102331</name>
</gene>
<name>A0A238VKT5_9RHOB</name>
<dbReference type="Proteomes" id="UP000198417">
    <property type="component" value="Unassembled WGS sequence"/>
</dbReference>
<dbReference type="Pfam" id="PF16289">
    <property type="entry name" value="PIN_12"/>
    <property type="match status" value="1"/>
</dbReference>
<dbReference type="OrthoDB" id="5121738at2"/>
<sequence>MATIYIDTNIFMNESFFRSAQAHAFLKACSIIQVSVVVPDIVIDEVLGNFPKMLKAKSKAFHLAQKELGRLIELDAQDIAVSEEIGSYEDWLYKLIEEKGIVILPYPEVTLKELVVKSYDGVKPFKESGEGHKDFLVWETVKNHIKSKSTTPPNFFLTNNTKDFGGKDDADKDVLFLKLAEQIEEVGLRPELYTSLKAAFDKLLAPNLQDITIEEIPDLNSDDLHRMTDEYLLEDLPQRTAFGYEGLPFGNDVSISSVGPSEISEVILKKVDDEVVINVSGSVEIEVDGFMDKHAYYMDLDTDGAPNVFVVDADWNDHVMAVSSSVETAFELSLFYSVADKEITGYEVSLPDEIDDDWHH</sequence>
<dbReference type="RefSeq" id="WP_089269272.1">
    <property type="nucleotide sequence ID" value="NZ_FZNN01000002.1"/>
</dbReference>
<feature type="domain" description="DUF4935" evidence="1">
    <location>
        <begin position="4"/>
        <end position="164"/>
    </location>
</feature>
<dbReference type="EMBL" id="FZNN01000002">
    <property type="protein sequence ID" value="SNR34975.1"/>
    <property type="molecule type" value="Genomic_DNA"/>
</dbReference>
<proteinExistence type="predicted"/>
<evidence type="ECO:0000259" key="1">
    <source>
        <dbReference type="Pfam" id="PF16289"/>
    </source>
</evidence>
<organism evidence="2 3">
    <name type="scientific">Puniceibacterium sediminis</name>
    <dbReference type="NCBI Taxonomy" id="1608407"/>
    <lineage>
        <taxon>Bacteria</taxon>
        <taxon>Pseudomonadati</taxon>
        <taxon>Pseudomonadota</taxon>
        <taxon>Alphaproteobacteria</taxon>
        <taxon>Rhodobacterales</taxon>
        <taxon>Paracoccaceae</taxon>
        <taxon>Puniceibacterium</taxon>
    </lineage>
</organism>
<keyword evidence="3" id="KW-1185">Reference proteome</keyword>